<keyword evidence="2" id="KW-1185">Reference proteome</keyword>
<evidence type="ECO:0000313" key="2">
    <source>
        <dbReference type="Proteomes" id="UP000024635"/>
    </source>
</evidence>
<name>A0A016UWI3_9BILA</name>
<proteinExistence type="predicted"/>
<organism evidence="1 2">
    <name type="scientific">Ancylostoma ceylanicum</name>
    <dbReference type="NCBI Taxonomy" id="53326"/>
    <lineage>
        <taxon>Eukaryota</taxon>
        <taxon>Metazoa</taxon>
        <taxon>Ecdysozoa</taxon>
        <taxon>Nematoda</taxon>
        <taxon>Chromadorea</taxon>
        <taxon>Rhabditida</taxon>
        <taxon>Rhabditina</taxon>
        <taxon>Rhabditomorpha</taxon>
        <taxon>Strongyloidea</taxon>
        <taxon>Ancylostomatidae</taxon>
        <taxon>Ancylostomatinae</taxon>
        <taxon>Ancylostoma</taxon>
    </lineage>
</organism>
<reference evidence="2" key="1">
    <citation type="journal article" date="2015" name="Nat. Genet.">
        <title>The genome and transcriptome of the zoonotic hookworm Ancylostoma ceylanicum identify infection-specific gene families.</title>
        <authorList>
            <person name="Schwarz E.M."/>
            <person name="Hu Y."/>
            <person name="Antoshechkin I."/>
            <person name="Miller M.M."/>
            <person name="Sternberg P.W."/>
            <person name="Aroian R.V."/>
        </authorList>
    </citation>
    <scope>NUCLEOTIDE SEQUENCE</scope>
    <source>
        <strain evidence="2">HY135</strain>
    </source>
</reference>
<dbReference type="AlphaFoldDB" id="A0A016UWI3"/>
<dbReference type="Proteomes" id="UP000024635">
    <property type="component" value="Unassembled WGS sequence"/>
</dbReference>
<accession>A0A016UWI3</accession>
<protein>
    <submittedName>
        <fullName evidence="1">Uncharacterized protein</fullName>
    </submittedName>
</protein>
<comment type="caution">
    <text evidence="1">The sequence shown here is derived from an EMBL/GenBank/DDBJ whole genome shotgun (WGS) entry which is preliminary data.</text>
</comment>
<evidence type="ECO:0000313" key="1">
    <source>
        <dbReference type="EMBL" id="EYC19799.1"/>
    </source>
</evidence>
<gene>
    <name evidence="1" type="primary">Acey_s0023.g724</name>
    <name evidence="1" type="ORF">Y032_0023g724</name>
</gene>
<sequence length="120" mass="13284">MKVIRTTYSLLHQDQFLTRQCAKPQKDMLSYGYLQCIVPGEAEDASWNLLGNLLPGPAGDCSDVKDSCHLDEVAVTGKAGENRFIILTSSLKEALFSCSTIFLRQTRWLPLSIRTGTSDS</sequence>
<dbReference type="EMBL" id="JARK01001359">
    <property type="protein sequence ID" value="EYC19799.1"/>
    <property type="molecule type" value="Genomic_DNA"/>
</dbReference>